<dbReference type="Proteomes" id="UP000195331">
    <property type="component" value="Plasmid unnamed1"/>
</dbReference>
<name>A0A1Y0CGG6_9MYCO</name>
<dbReference type="KEGG" id="mdx:BTO20_37010"/>
<organism evidence="1 2">
    <name type="scientific">Mycobacterium dioxanotrophicus</name>
    <dbReference type="NCBI Taxonomy" id="482462"/>
    <lineage>
        <taxon>Bacteria</taxon>
        <taxon>Bacillati</taxon>
        <taxon>Actinomycetota</taxon>
        <taxon>Actinomycetes</taxon>
        <taxon>Mycobacteriales</taxon>
        <taxon>Mycobacteriaceae</taxon>
        <taxon>Mycobacterium</taxon>
    </lineage>
</organism>
<gene>
    <name evidence="1" type="ORF">BTO20_37010</name>
</gene>
<dbReference type="EMBL" id="CP020810">
    <property type="protein sequence ID" value="ART74252.1"/>
    <property type="molecule type" value="Genomic_DNA"/>
</dbReference>
<accession>A0A1Y0CGG6</accession>
<geneLocation type="plasmid" evidence="1 2">
    <name>unnamed1</name>
</geneLocation>
<keyword evidence="1" id="KW-0614">Plasmid</keyword>
<sequence length="146" mass="15535">MTVAAGVAVCCTLVGCGVGGGVTARSTSAASSQNAAGDLGLPGKTFSPFDIRVYAQVPQSSDRVPPNSIWHLPTQTPIRVICIRESPEPRQNWPHDHAKWVWIHYKGKTPNDAGFISLTDVTVETGRDPSTNAQLTIEEAVPACPK</sequence>
<evidence type="ECO:0000313" key="2">
    <source>
        <dbReference type="Proteomes" id="UP000195331"/>
    </source>
</evidence>
<protein>
    <submittedName>
        <fullName evidence="1">Uncharacterized protein</fullName>
    </submittedName>
</protein>
<evidence type="ECO:0000313" key="1">
    <source>
        <dbReference type="EMBL" id="ART74252.1"/>
    </source>
</evidence>
<dbReference type="AlphaFoldDB" id="A0A1Y0CGG6"/>
<keyword evidence="2" id="KW-1185">Reference proteome</keyword>
<proteinExistence type="predicted"/>
<reference evidence="1 2" key="1">
    <citation type="submission" date="2017-04" db="EMBL/GenBank/DDBJ databases">
        <title>Whole Genome Sequence of 1,4-Dioxane Degrading Bacterium Mycobacterium dioxanotrophicus PH-06.</title>
        <authorList>
            <person name="He Y."/>
        </authorList>
    </citation>
    <scope>NUCLEOTIDE SEQUENCE [LARGE SCALE GENOMIC DNA]</scope>
    <source>
        <strain evidence="1 2">PH-06</strain>
        <plasmid evidence="1 2">unnamed1</plasmid>
    </source>
</reference>